<feature type="region of interest" description="Disordered" evidence="1">
    <location>
        <begin position="59"/>
        <end position="85"/>
    </location>
</feature>
<dbReference type="Proteomes" id="UP000823674">
    <property type="component" value="Chromosome A02"/>
</dbReference>
<reference evidence="2 3" key="1">
    <citation type="submission" date="2021-03" db="EMBL/GenBank/DDBJ databases">
        <authorList>
            <person name="King G.J."/>
            <person name="Bancroft I."/>
            <person name="Baten A."/>
            <person name="Bloomfield J."/>
            <person name="Borpatragohain P."/>
            <person name="He Z."/>
            <person name="Irish N."/>
            <person name="Irwin J."/>
            <person name="Liu K."/>
            <person name="Mauleon R.P."/>
            <person name="Moore J."/>
            <person name="Morris R."/>
            <person name="Ostergaard L."/>
            <person name="Wang B."/>
            <person name="Wells R."/>
        </authorList>
    </citation>
    <scope>NUCLEOTIDE SEQUENCE [LARGE SCALE GENOMIC DNA]</scope>
    <source>
        <strain evidence="2">R-o-18</strain>
        <tissue evidence="2">Leaf</tissue>
    </source>
</reference>
<sequence length="264" mass="30506">MLGSKTVTTKLTSKSPQITSMSIFPRQIVLGQKNVATYVLEIKPCSNPVWIKHKLSQGNGNVSKPATDRFEYDDRNTDKPSSVTTQLPHMHTARSMRSDQARTELDRYVATKLFQNDDTTQIHAFSSTLRCCLPKTVANPFHVFRHSKLSIKLYDKNRGKFTAQRDLRHDSKPTLRFLNQQSVNRETVYAWFARKDKCQVSANKYEFFIDNYEDRENGISPFLGYDALRAEGEMHIRDLWEIRALLLSLFKRKSTVRISVPTIK</sequence>
<comment type="caution">
    <text evidence="2">The sequence shown here is derived from an EMBL/GenBank/DDBJ whole genome shotgun (WGS) entry which is preliminary data.</text>
</comment>
<name>A0ABQ7NNM5_BRACM</name>
<keyword evidence="3" id="KW-1185">Reference proteome</keyword>
<accession>A0ABQ7NNM5</accession>
<evidence type="ECO:0000256" key="1">
    <source>
        <dbReference type="SAM" id="MobiDB-lite"/>
    </source>
</evidence>
<dbReference type="EMBL" id="JADBGQ010000002">
    <property type="protein sequence ID" value="KAG5411344.1"/>
    <property type="molecule type" value="Genomic_DNA"/>
</dbReference>
<evidence type="ECO:0000313" key="2">
    <source>
        <dbReference type="EMBL" id="KAG5411344.1"/>
    </source>
</evidence>
<evidence type="ECO:0000313" key="3">
    <source>
        <dbReference type="Proteomes" id="UP000823674"/>
    </source>
</evidence>
<evidence type="ECO:0008006" key="4">
    <source>
        <dbReference type="Google" id="ProtNLM"/>
    </source>
</evidence>
<gene>
    <name evidence="2" type="primary">A02g510340.1_BraROA</name>
    <name evidence="2" type="ORF">IGI04_007663</name>
</gene>
<proteinExistence type="predicted"/>
<protein>
    <recommendedName>
        <fullName evidence="4">Homeobox domain-containing protein</fullName>
    </recommendedName>
</protein>
<organism evidence="2 3">
    <name type="scientific">Brassica rapa subsp. trilocularis</name>
    <dbReference type="NCBI Taxonomy" id="1813537"/>
    <lineage>
        <taxon>Eukaryota</taxon>
        <taxon>Viridiplantae</taxon>
        <taxon>Streptophyta</taxon>
        <taxon>Embryophyta</taxon>
        <taxon>Tracheophyta</taxon>
        <taxon>Spermatophyta</taxon>
        <taxon>Magnoliopsida</taxon>
        <taxon>eudicotyledons</taxon>
        <taxon>Gunneridae</taxon>
        <taxon>Pentapetalae</taxon>
        <taxon>rosids</taxon>
        <taxon>malvids</taxon>
        <taxon>Brassicales</taxon>
        <taxon>Brassicaceae</taxon>
        <taxon>Brassiceae</taxon>
        <taxon>Brassica</taxon>
    </lineage>
</organism>
<feature type="compositionally biased region" description="Basic and acidic residues" evidence="1">
    <location>
        <begin position="66"/>
        <end position="78"/>
    </location>
</feature>